<protein>
    <recommendedName>
        <fullName evidence="7">Homeobox domain-containing protein</fullName>
    </recommendedName>
</protein>
<dbReference type="Pfam" id="PF00046">
    <property type="entry name" value="Homeodomain"/>
    <property type="match status" value="2"/>
</dbReference>
<keyword evidence="3 4" id="KW-0539">Nucleus</keyword>
<feature type="compositionally biased region" description="Low complexity" evidence="6">
    <location>
        <begin position="110"/>
        <end position="129"/>
    </location>
</feature>
<feature type="region of interest" description="Disordered" evidence="6">
    <location>
        <begin position="108"/>
        <end position="140"/>
    </location>
</feature>
<dbReference type="PANTHER" id="PTHR24324:SF9">
    <property type="entry name" value="HOMEOBOX DOMAIN-CONTAINING PROTEIN"/>
    <property type="match status" value="1"/>
</dbReference>
<dbReference type="InterPro" id="IPR001356">
    <property type="entry name" value="HD"/>
</dbReference>
<gene>
    <name evidence="8" type="ORF">L227DRAFT_403588</name>
</gene>
<dbReference type="CDD" id="cd00086">
    <property type="entry name" value="homeodomain"/>
    <property type="match status" value="2"/>
</dbReference>
<dbReference type="InterPro" id="IPR017970">
    <property type="entry name" value="Homeobox_CS"/>
</dbReference>
<dbReference type="InterPro" id="IPR009057">
    <property type="entry name" value="Homeodomain-like_sf"/>
</dbReference>
<sequence length="266" mass="29989">MSFPPYSSHDDNSGAGHFLGFPASQIPPEFPFGGWPGSQEVQGGYLAPAPTGFPSHQVVQPARHPVLLAEHTVAEVYDRTIAEHQWGTRSLHDVTYGGVSRGIGLDINQGSSSSAVGSTAVTPPNTSTSRTRRPPANHAQTEVLWEFYRTRSKKPTHEERLVLASETGLDPERINRWFRWQRGKDPSYDPQKETERPRKERTRISHDQKVFLTDYMSRNGVPDAPQRAKLAEMLHVDSEYVYNWFETRRSSIRKQAKEAGPCTRPQ</sequence>
<keyword evidence="2 4" id="KW-0371">Homeobox</keyword>
<feature type="DNA-binding region" description="Homeobox" evidence="4">
    <location>
        <begin position="197"/>
        <end position="256"/>
    </location>
</feature>
<keyword evidence="1 4" id="KW-0238">DNA-binding</keyword>
<dbReference type="Proteomes" id="UP000313359">
    <property type="component" value="Unassembled WGS sequence"/>
</dbReference>
<dbReference type="SUPFAM" id="SSF46689">
    <property type="entry name" value="Homeodomain-like"/>
    <property type="match status" value="2"/>
</dbReference>
<evidence type="ECO:0000313" key="9">
    <source>
        <dbReference type="Proteomes" id="UP000313359"/>
    </source>
</evidence>
<evidence type="ECO:0000256" key="1">
    <source>
        <dbReference type="ARBA" id="ARBA00023125"/>
    </source>
</evidence>
<dbReference type="PROSITE" id="PS00027">
    <property type="entry name" value="HOMEOBOX_1"/>
    <property type="match status" value="1"/>
</dbReference>
<evidence type="ECO:0000313" key="8">
    <source>
        <dbReference type="EMBL" id="RPD53238.1"/>
    </source>
</evidence>
<keyword evidence="9" id="KW-1185">Reference proteome</keyword>
<name>A0A5C2RNP9_9APHY</name>
<dbReference type="GO" id="GO:0005634">
    <property type="term" value="C:nucleus"/>
    <property type="evidence" value="ECO:0007669"/>
    <property type="project" value="UniProtKB-SubCell"/>
</dbReference>
<evidence type="ECO:0000259" key="7">
    <source>
        <dbReference type="PROSITE" id="PS50071"/>
    </source>
</evidence>
<feature type="domain" description="Homeobox" evidence="7">
    <location>
        <begin position="127"/>
        <end position="188"/>
    </location>
</feature>
<feature type="DNA-binding region" description="Homeobox" evidence="4">
    <location>
        <begin position="129"/>
        <end position="189"/>
    </location>
</feature>
<evidence type="ECO:0000256" key="4">
    <source>
        <dbReference type="PROSITE-ProRule" id="PRU00108"/>
    </source>
</evidence>
<dbReference type="GO" id="GO:0030154">
    <property type="term" value="P:cell differentiation"/>
    <property type="evidence" value="ECO:0007669"/>
    <property type="project" value="TreeGrafter"/>
</dbReference>
<dbReference type="SMART" id="SM00389">
    <property type="entry name" value="HOX"/>
    <property type="match status" value="2"/>
</dbReference>
<dbReference type="AlphaFoldDB" id="A0A5C2RNP9"/>
<dbReference type="EMBL" id="ML122326">
    <property type="protein sequence ID" value="RPD53238.1"/>
    <property type="molecule type" value="Genomic_DNA"/>
</dbReference>
<organism evidence="8 9">
    <name type="scientific">Lentinus tigrinus ALCF2SS1-6</name>
    <dbReference type="NCBI Taxonomy" id="1328759"/>
    <lineage>
        <taxon>Eukaryota</taxon>
        <taxon>Fungi</taxon>
        <taxon>Dikarya</taxon>
        <taxon>Basidiomycota</taxon>
        <taxon>Agaricomycotina</taxon>
        <taxon>Agaricomycetes</taxon>
        <taxon>Polyporales</taxon>
        <taxon>Polyporaceae</taxon>
        <taxon>Lentinus</taxon>
    </lineage>
</organism>
<dbReference type="OrthoDB" id="6358449at2759"/>
<evidence type="ECO:0000256" key="2">
    <source>
        <dbReference type="ARBA" id="ARBA00023155"/>
    </source>
</evidence>
<dbReference type="PROSITE" id="PS50071">
    <property type="entry name" value="HOMEOBOX_2"/>
    <property type="match status" value="2"/>
</dbReference>
<dbReference type="GO" id="GO:0000978">
    <property type="term" value="F:RNA polymerase II cis-regulatory region sequence-specific DNA binding"/>
    <property type="evidence" value="ECO:0007669"/>
    <property type="project" value="TreeGrafter"/>
</dbReference>
<dbReference type="Gene3D" id="1.10.10.60">
    <property type="entry name" value="Homeodomain-like"/>
    <property type="match status" value="2"/>
</dbReference>
<dbReference type="GO" id="GO:0000981">
    <property type="term" value="F:DNA-binding transcription factor activity, RNA polymerase II-specific"/>
    <property type="evidence" value="ECO:0007669"/>
    <property type="project" value="InterPro"/>
</dbReference>
<evidence type="ECO:0000256" key="5">
    <source>
        <dbReference type="RuleBase" id="RU000682"/>
    </source>
</evidence>
<dbReference type="PANTHER" id="PTHR24324">
    <property type="entry name" value="HOMEOBOX PROTEIN HHEX"/>
    <property type="match status" value="1"/>
</dbReference>
<evidence type="ECO:0000256" key="6">
    <source>
        <dbReference type="SAM" id="MobiDB-lite"/>
    </source>
</evidence>
<accession>A0A5C2RNP9</accession>
<evidence type="ECO:0000256" key="3">
    <source>
        <dbReference type="ARBA" id="ARBA00023242"/>
    </source>
</evidence>
<dbReference type="InterPro" id="IPR051000">
    <property type="entry name" value="Homeobox_DNA-bind_prot"/>
</dbReference>
<proteinExistence type="predicted"/>
<feature type="domain" description="Homeobox" evidence="7">
    <location>
        <begin position="195"/>
        <end position="255"/>
    </location>
</feature>
<feature type="region of interest" description="Disordered" evidence="6">
    <location>
        <begin position="182"/>
        <end position="202"/>
    </location>
</feature>
<reference evidence="8" key="1">
    <citation type="journal article" date="2018" name="Genome Biol. Evol.">
        <title>Genomics and development of Lentinus tigrinus, a white-rot wood-decaying mushroom with dimorphic fruiting bodies.</title>
        <authorList>
            <person name="Wu B."/>
            <person name="Xu Z."/>
            <person name="Knudson A."/>
            <person name="Carlson A."/>
            <person name="Chen N."/>
            <person name="Kovaka S."/>
            <person name="LaButti K."/>
            <person name="Lipzen A."/>
            <person name="Pennachio C."/>
            <person name="Riley R."/>
            <person name="Schakwitz W."/>
            <person name="Umezawa K."/>
            <person name="Ohm R.A."/>
            <person name="Grigoriev I.V."/>
            <person name="Nagy L.G."/>
            <person name="Gibbons J."/>
            <person name="Hibbett D."/>
        </authorList>
    </citation>
    <scope>NUCLEOTIDE SEQUENCE [LARGE SCALE GENOMIC DNA]</scope>
    <source>
        <strain evidence="8">ALCF2SS1-6</strain>
    </source>
</reference>
<comment type="subcellular location">
    <subcellularLocation>
        <location evidence="4 5">Nucleus</location>
    </subcellularLocation>
</comment>